<dbReference type="InterPro" id="IPR007577">
    <property type="entry name" value="GlycoTrfase_DXD_sugar-bd_CS"/>
</dbReference>
<dbReference type="AlphaFoldDB" id="A0A0D3IKQ8"/>
<dbReference type="GO" id="GO:0051999">
    <property type="term" value="P:mannosyl-inositol phosphorylceramide biosynthetic process"/>
    <property type="evidence" value="ECO:0007669"/>
    <property type="project" value="TreeGrafter"/>
</dbReference>
<protein>
    <recommendedName>
        <fullName evidence="2">Apple domain-containing protein</fullName>
    </recommendedName>
</protein>
<dbReference type="GO" id="GO:0016020">
    <property type="term" value="C:membrane"/>
    <property type="evidence" value="ECO:0007669"/>
    <property type="project" value="GOC"/>
</dbReference>
<dbReference type="PANTHER" id="PTHR32385:SF15">
    <property type="entry name" value="INOSITOL PHOSPHOCERAMIDE MANNOSYLTRANSFERASE 1"/>
    <property type="match status" value="1"/>
</dbReference>
<dbReference type="Gene3D" id="3.50.4.10">
    <property type="entry name" value="Hepatocyte Growth Factor"/>
    <property type="match status" value="1"/>
</dbReference>
<organism evidence="3 4">
    <name type="scientific">Emiliania huxleyi (strain CCMP1516)</name>
    <dbReference type="NCBI Taxonomy" id="280463"/>
    <lineage>
        <taxon>Eukaryota</taxon>
        <taxon>Haptista</taxon>
        <taxon>Haptophyta</taxon>
        <taxon>Prymnesiophyceae</taxon>
        <taxon>Isochrysidales</taxon>
        <taxon>Noelaerhabdaceae</taxon>
        <taxon>Emiliania</taxon>
    </lineage>
</organism>
<dbReference type="eggNOG" id="ENOG502SUX0">
    <property type="taxonomic scope" value="Eukaryota"/>
</dbReference>
<dbReference type="HOGENOM" id="CLU_824960_0_0_1"/>
<dbReference type="InterPro" id="IPR051706">
    <property type="entry name" value="Glycosyltransferase_domain"/>
</dbReference>
<dbReference type="PANTHER" id="PTHR32385">
    <property type="entry name" value="MANNOSYL PHOSPHORYLINOSITOL CERAMIDE SYNTHASE"/>
    <property type="match status" value="1"/>
</dbReference>
<evidence type="ECO:0000313" key="3">
    <source>
        <dbReference type="EnsemblProtists" id="EOD11843"/>
    </source>
</evidence>
<proteinExistence type="predicted"/>
<dbReference type="InterPro" id="IPR029044">
    <property type="entry name" value="Nucleotide-diphossugar_trans"/>
</dbReference>
<keyword evidence="1" id="KW-0808">Transferase</keyword>
<dbReference type="KEGG" id="ehx:EMIHUDRAFT_214170"/>
<evidence type="ECO:0000313" key="4">
    <source>
        <dbReference type="Proteomes" id="UP000013827"/>
    </source>
</evidence>
<dbReference type="PROSITE" id="PS50948">
    <property type="entry name" value="PAN"/>
    <property type="match status" value="1"/>
</dbReference>
<sequence length="337" mass="38002">MSIAYLGLRFCVSSSQTIAAESALQSPTQQTNVHTCREHCLGTSGCKSFSYDVIARTCQVYGTYGRFVSKRGSLAGRADCGCFSTRNIPWVLHQTWKTKQLTGALLDLYNQNQAKSPSWEFKLYDDNDVLAFIKERGTPEELSAYQLINPRYGAARADFFRYFVLYHEGGAYMDIKEQLKTDLSRVLQDDDLALLDRKRYLEAFRQKTGYGTYEQHCLIFAALHPYLRAMLDRLVKFIHDHCATFGSTDHEMTFFDSGWTKTSNQKQETLRVTGPDALAVAIHDVVISYGIMHREVDLGAICDADGKLRDTMYGTAHATHYANAKGPLITCPPYTSP</sequence>
<keyword evidence="4" id="KW-1185">Reference proteome</keyword>
<feature type="domain" description="Apple" evidence="2">
    <location>
        <begin position="11"/>
        <end position="80"/>
    </location>
</feature>
<dbReference type="Pfam" id="PF04488">
    <property type="entry name" value="Gly_transf_sug"/>
    <property type="match status" value="1"/>
</dbReference>
<evidence type="ECO:0000259" key="2">
    <source>
        <dbReference type="PROSITE" id="PS50948"/>
    </source>
</evidence>
<evidence type="ECO:0000256" key="1">
    <source>
        <dbReference type="ARBA" id="ARBA00022679"/>
    </source>
</evidence>
<dbReference type="Gene3D" id="3.90.550.20">
    <property type="match status" value="1"/>
</dbReference>
<dbReference type="RefSeq" id="XP_005764272.1">
    <property type="nucleotide sequence ID" value="XM_005764215.1"/>
</dbReference>
<dbReference type="STRING" id="2903.R1BP77"/>
<dbReference type="EnsemblProtists" id="EOD11843">
    <property type="protein sequence ID" value="EOD11843"/>
    <property type="gene ID" value="EMIHUDRAFT_214170"/>
</dbReference>
<reference evidence="4" key="1">
    <citation type="journal article" date="2013" name="Nature">
        <title>Pan genome of the phytoplankton Emiliania underpins its global distribution.</title>
        <authorList>
            <person name="Read B.A."/>
            <person name="Kegel J."/>
            <person name="Klute M.J."/>
            <person name="Kuo A."/>
            <person name="Lefebvre S.C."/>
            <person name="Maumus F."/>
            <person name="Mayer C."/>
            <person name="Miller J."/>
            <person name="Monier A."/>
            <person name="Salamov A."/>
            <person name="Young J."/>
            <person name="Aguilar M."/>
            <person name="Claverie J.M."/>
            <person name="Frickenhaus S."/>
            <person name="Gonzalez K."/>
            <person name="Herman E.K."/>
            <person name="Lin Y.C."/>
            <person name="Napier J."/>
            <person name="Ogata H."/>
            <person name="Sarno A.F."/>
            <person name="Shmutz J."/>
            <person name="Schroeder D."/>
            <person name="de Vargas C."/>
            <person name="Verret F."/>
            <person name="von Dassow P."/>
            <person name="Valentin K."/>
            <person name="Van de Peer Y."/>
            <person name="Wheeler G."/>
            <person name="Dacks J.B."/>
            <person name="Delwiche C.F."/>
            <person name="Dyhrman S.T."/>
            <person name="Glockner G."/>
            <person name="John U."/>
            <person name="Richards T."/>
            <person name="Worden A.Z."/>
            <person name="Zhang X."/>
            <person name="Grigoriev I.V."/>
            <person name="Allen A.E."/>
            <person name="Bidle K."/>
            <person name="Borodovsky M."/>
            <person name="Bowler C."/>
            <person name="Brownlee C."/>
            <person name="Cock J.M."/>
            <person name="Elias M."/>
            <person name="Gladyshev V.N."/>
            <person name="Groth M."/>
            <person name="Guda C."/>
            <person name="Hadaegh A."/>
            <person name="Iglesias-Rodriguez M.D."/>
            <person name="Jenkins J."/>
            <person name="Jones B.M."/>
            <person name="Lawson T."/>
            <person name="Leese F."/>
            <person name="Lindquist E."/>
            <person name="Lobanov A."/>
            <person name="Lomsadze A."/>
            <person name="Malik S.B."/>
            <person name="Marsh M.E."/>
            <person name="Mackinder L."/>
            <person name="Mock T."/>
            <person name="Mueller-Roeber B."/>
            <person name="Pagarete A."/>
            <person name="Parker M."/>
            <person name="Probert I."/>
            <person name="Quesneville H."/>
            <person name="Raines C."/>
            <person name="Rensing S.A."/>
            <person name="Riano-Pachon D.M."/>
            <person name="Richier S."/>
            <person name="Rokitta S."/>
            <person name="Shiraiwa Y."/>
            <person name="Soanes D.M."/>
            <person name="van der Giezen M."/>
            <person name="Wahlund T.M."/>
            <person name="Williams B."/>
            <person name="Wilson W."/>
            <person name="Wolfe G."/>
            <person name="Wurch L.L."/>
        </authorList>
    </citation>
    <scope>NUCLEOTIDE SEQUENCE</scope>
</reference>
<dbReference type="SUPFAM" id="SSF53448">
    <property type="entry name" value="Nucleotide-diphospho-sugar transferases"/>
    <property type="match status" value="1"/>
</dbReference>
<dbReference type="Proteomes" id="UP000013827">
    <property type="component" value="Unassembled WGS sequence"/>
</dbReference>
<dbReference type="Pfam" id="PF00024">
    <property type="entry name" value="PAN_1"/>
    <property type="match status" value="1"/>
</dbReference>
<accession>A0A0D3IKQ8</accession>
<dbReference type="PaxDb" id="2903-EOD11843"/>
<reference evidence="3" key="2">
    <citation type="submission" date="2024-10" db="UniProtKB">
        <authorList>
            <consortium name="EnsemblProtists"/>
        </authorList>
    </citation>
    <scope>IDENTIFICATION</scope>
</reference>
<dbReference type="SUPFAM" id="SSF57414">
    <property type="entry name" value="Hairpin loop containing domain-like"/>
    <property type="match status" value="1"/>
</dbReference>
<dbReference type="GO" id="GO:0000030">
    <property type="term" value="F:mannosyltransferase activity"/>
    <property type="evidence" value="ECO:0007669"/>
    <property type="project" value="TreeGrafter"/>
</dbReference>
<dbReference type="InterPro" id="IPR003609">
    <property type="entry name" value="Pan_app"/>
</dbReference>
<dbReference type="GeneID" id="17257946"/>
<name>A0A0D3IKQ8_EMIH1</name>